<keyword evidence="1" id="KW-0732">Signal</keyword>
<dbReference type="OrthoDB" id="9759709at2"/>
<dbReference type="AlphaFoldDB" id="H1Y3Q0"/>
<protein>
    <submittedName>
        <fullName evidence="2">Glycosyl hydrolase family 32 domain protein</fullName>
    </submittedName>
</protein>
<feature type="signal peptide" evidence="1">
    <location>
        <begin position="1"/>
        <end position="23"/>
    </location>
</feature>
<gene>
    <name evidence="2" type="ORF">Mucpa_6256</name>
</gene>
<keyword evidence="2" id="KW-0378">Hydrolase</keyword>
<dbReference type="STRING" id="714943.Mucpa_6256"/>
<dbReference type="InterPro" id="IPR023296">
    <property type="entry name" value="Glyco_hydro_beta-prop_sf"/>
</dbReference>
<keyword evidence="3" id="KW-1185">Reference proteome</keyword>
<evidence type="ECO:0000313" key="2">
    <source>
        <dbReference type="EMBL" id="EHQ30312.1"/>
    </source>
</evidence>
<evidence type="ECO:0000313" key="3">
    <source>
        <dbReference type="Proteomes" id="UP000002774"/>
    </source>
</evidence>
<feature type="chain" id="PRO_5003558229" evidence="1">
    <location>
        <begin position="24"/>
        <end position="337"/>
    </location>
</feature>
<proteinExistence type="predicted"/>
<dbReference type="GO" id="GO:0016787">
    <property type="term" value="F:hydrolase activity"/>
    <property type="evidence" value="ECO:0007669"/>
    <property type="project" value="UniProtKB-KW"/>
</dbReference>
<dbReference type="SUPFAM" id="SSF75005">
    <property type="entry name" value="Arabinanase/levansucrase/invertase"/>
    <property type="match status" value="1"/>
</dbReference>
<dbReference type="EMBL" id="CM001403">
    <property type="protein sequence ID" value="EHQ30312.1"/>
    <property type="molecule type" value="Genomic_DNA"/>
</dbReference>
<reference evidence="2" key="1">
    <citation type="submission" date="2011-09" db="EMBL/GenBank/DDBJ databases">
        <title>The permanent draft genome of Mucilaginibacter paludis DSM 18603.</title>
        <authorList>
            <consortium name="US DOE Joint Genome Institute (JGI-PGF)"/>
            <person name="Lucas S."/>
            <person name="Han J."/>
            <person name="Lapidus A."/>
            <person name="Bruce D."/>
            <person name="Goodwin L."/>
            <person name="Pitluck S."/>
            <person name="Peters L."/>
            <person name="Kyrpides N."/>
            <person name="Mavromatis K."/>
            <person name="Ivanova N."/>
            <person name="Mikhailova N."/>
            <person name="Held B."/>
            <person name="Detter J.C."/>
            <person name="Tapia R."/>
            <person name="Han C."/>
            <person name="Land M."/>
            <person name="Hauser L."/>
            <person name="Markowitz V."/>
            <person name="Cheng J.-F."/>
            <person name="Hugenholtz P."/>
            <person name="Woyke T."/>
            <person name="Wu D."/>
            <person name="Tindall B."/>
            <person name="Brambilla E."/>
            <person name="Klenk H.-P."/>
            <person name="Eisen J.A."/>
        </authorList>
    </citation>
    <scope>NUCLEOTIDE SEQUENCE [LARGE SCALE GENOMIC DNA]</scope>
    <source>
        <strain evidence="2">DSM 18603</strain>
    </source>
</reference>
<organism evidence="2 3">
    <name type="scientific">Mucilaginibacter paludis DSM 18603</name>
    <dbReference type="NCBI Taxonomy" id="714943"/>
    <lineage>
        <taxon>Bacteria</taxon>
        <taxon>Pseudomonadati</taxon>
        <taxon>Bacteroidota</taxon>
        <taxon>Sphingobacteriia</taxon>
        <taxon>Sphingobacteriales</taxon>
        <taxon>Sphingobacteriaceae</taxon>
        <taxon>Mucilaginibacter</taxon>
    </lineage>
</organism>
<sequence>MSYFKHTIAILLLIGLLPLHSSAQSQTVGKLAPKPLFVDPVYDGAADPVIVWNKKVKKWWMFYTNRRASDQSAVGVTWVHGTRIGIAESVDGATWKYKDTANINYRPTPEYTHWAPEVIEYQGLYHMYLTYVPGIFTDWHHPRNIIHLTSTDLLNWKYQSTLKLASDKVIDPCVYKLPDGTWRMWYNNEDDHKSIYYADSPDLDNWTDKGKAVHDMPGEGPVVFKWKDRTWMIVDNWKGLGVYSSSDLLDWKRQEERLVELPGTGKDDQAIGGHADVIVNQGKAYLFYFTHPGRAKANPAPPNTLQARRSVIQMAELKYVDGKITCDRNEPVYINLK</sequence>
<name>H1Y3Q0_9SPHI</name>
<dbReference type="Proteomes" id="UP000002774">
    <property type="component" value="Chromosome"/>
</dbReference>
<dbReference type="eggNOG" id="COG1621">
    <property type="taxonomic scope" value="Bacteria"/>
</dbReference>
<dbReference type="RefSeq" id="WP_008511932.1">
    <property type="nucleotide sequence ID" value="NZ_CM001403.1"/>
</dbReference>
<dbReference type="Gene3D" id="2.115.10.20">
    <property type="entry name" value="Glycosyl hydrolase domain, family 43"/>
    <property type="match status" value="3"/>
</dbReference>
<accession>H1Y3Q0</accession>
<dbReference type="CDD" id="cd08984">
    <property type="entry name" value="GH43-like"/>
    <property type="match status" value="1"/>
</dbReference>
<dbReference type="HOGENOM" id="CLU_893348_0_0_10"/>
<evidence type="ECO:0000256" key="1">
    <source>
        <dbReference type="SAM" id="SignalP"/>
    </source>
</evidence>